<name>A0AA47MRE3_MERPO</name>
<dbReference type="Proteomes" id="UP001174136">
    <property type="component" value="Unassembled WGS sequence"/>
</dbReference>
<dbReference type="InterPro" id="IPR043502">
    <property type="entry name" value="DNA/RNA_pol_sf"/>
</dbReference>
<dbReference type="InterPro" id="IPR050951">
    <property type="entry name" value="Retrovirus_Pol_polyprotein"/>
</dbReference>
<feature type="region of interest" description="Disordered" evidence="1">
    <location>
        <begin position="300"/>
        <end position="393"/>
    </location>
</feature>
<dbReference type="PANTHER" id="PTHR37984">
    <property type="entry name" value="PROTEIN CBG26694"/>
    <property type="match status" value="1"/>
</dbReference>
<proteinExistence type="predicted"/>
<protein>
    <submittedName>
        <fullName evidence="2">Uncharacterized protein</fullName>
    </submittedName>
</protein>
<accession>A0AA47MRE3</accession>
<feature type="compositionally biased region" description="Polar residues" evidence="1">
    <location>
        <begin position="330"/>
        <end position="349"/>
    </location>
</feature>
<dbReference type="Gene3D" id="3.30.70.270">
    <property type="match status" value="1"/>
</dbReference>
<dbReference type="PANTHER" id="PTHR37984:SF8">
    <property type="entry name" value="CCHC-TYPE DOMAIN-CONTAINING PROTEIN"/>
    <property type="match status" value="1"/>
</dbReference>
<comment type="caution">
    <text evidence="2">The sequence shown here is derived from an EMBL/GenBank/DDBJ whole genome shotgun (WGS) entry which is preliminary data.</text>
</comment>
<dbReference type="InterPro" id="IPR043128">
    <property type="entry name" value="Rev_trsase/Diguanyl_cyclase"/>
</dbReference>
<dbReference type="EMBL" id="JAOPHQ010002876">
    <property type="protein sequence ID" value="KAK0145197.1"/>
    <property type="molecule type" value="Genomic_DNA"/>
</dbReference>
<evidence type="ECO:0000256" key="1">
    <source>
        <dbReference type="SAM" id="MobiDB-lite"/>
    </source>
</evidence>
<dbReference type="SUPFAM" id="SSF56672">
    <property type="entry name" value="DNA/RNA polymerases"/>
    <property type="match status" value="1"/>
</dbReference>
<dbReference type="Gene3D" id="3.10.10.10">
    <property type="entry name" value="HIV Type 1 Reverse Transcriptase, subunit A, domain 1"/>
    <property type="match status" value="1"/>
</dbReference>
<sequence>MFTEYADLFKDELGKLPVTYSMKLDPEVLPAVKPARKIPVPMQDKVKAELTRMVDLGVITPVADPTEWVSSMVATHKKNSDDIRLCIDTRDLNKALKRPHHPMRTVEEVAAQMANSTVFSVLDAKNPALQKLSGVISKGWPLKQTQLPPEIRQYFPYRDELAVEDGANGLAERAVRSAKQLMERSKRDGTDIFLNLLNLRNVPRDHPLGSPAERLMSRQTRTTLPVSKRLLVPKSKDNTVVTAELIRKRLSQKQCYDKSSRPLRPLHHGEIVRMQTPHGHDRLGTIKAICKEPRSYIVQSEGGEYRRNRRHILPVPEPPPQQRDPHDSTPAVQSPTSHPDQRTYTPVQNTDEKTLNHTQTMNQDPVQSSHGTANDIYITRSGRAFKPNPKYVQ</sequence>
<organism evidence="2 3">
    <name type="scientific">Merluccius polli</name>
    <name type="common">Benguela hake</name>
    <name type="synonym">Merluccius cadenati</name>
    <dbReference type="NCBI Taxonomy" id="89951"/>
    <lineage>
        <taxon>Eukaryota</taxon>
        <taxon>Metazoa</taxon>
        <taxon>Chordata</taxon>
        <taxon>Craniata</taxon>
        <taxon>Vertebrata</taxon>
        <taxon>Euteleostomi</taxon>
        <taxon>Actinopterygii</taxon>
        <taxon>Neopterygii</taxon>
        <taxon>Teleostei</taxon>
        <taxon>Neoteleostei</taxon>
        <taxon>Acanthomorphata</taxon>
        <taxon>Zeiogadaria</taxon>
        <taxon>Gadariae</taxon>
        <taxon>Gadiformes</taxon>
        <taxon>Gadoidei</taxon>
        <taxon>Merlucciidae</taxon>
        <taxon>Merluccius</taxon>
    </lineage>
</organism>
<gene>
    <name evidence="2" type="ORF">N1851_015902</name>
</gene>
<feature type="compositionally biased region" description="Polar residues" evidence="1">
    <location>
        <begin position="356"/>
        <end position="372"/>
    </location>
</feature>
<keyword evidence="3" id="KW-1185">Reference proteome</keyword>
<reference evidence="2" key="1">
    <citation type="journal article" date="2023" name="Front. Mar. Sci.">
        <title>A new Merluccius polli reference genome to investigate the effects of global change in West African waters.</title>
        <authorList>
            <person name="Mateo J.L."/>
            <person name="Blanco-Fernandez C."/>
            <person name="Garcia-Vazquez E."/>
            <person name="Machado-Schiaffino G."/>
        </authorList>
    </citation>
    <scope>NUCLEOTIDE SEQUENCE</scope>
    <source>
        <strain evidence="2">C29</strain>
        <tissue evidence="2">Fin</tissue>
    </source>
</reference>
<evidence type="ECO:0000313" key="3">
    <source>
        <dbReference type="Proteomes" id="UP001174136"/>
    </source>
</evidence>
<dbReference type="AlphaFoldDB" id="A0AA47MRE3"/>
<evidence type="ECO:0000313" key="2">
    <source>
        <dbReference type="EMBL" id="KAK0145197.1"/>
    </source>
</evidence>